<dbReference type="GO" id="GO:0000124">
    <property type="term" value="C:SAGA complex"/>
    <property type="evidence" value="ECO:0007669"/>
    <property type="project" value="InterPro"/>
</dbReference>
<dbReference type="Gene3D" id="1.10.20.10">
    <property type="entry name" value="Histone, subunit A"/>
    <property type="match status" value="1"/>
</dbReference>
<dbReference type="GO" id="GO:0046982">
    <property type="term" value="F:protein heterodimerization activity"/>
    <property type="evidence" value="ECO:0007669"/>
    <property type="project" value="InterPro"/>
</dbReference>
<organism evidence="9 10">
    <name type="scientific">Corynespora cassiicola Philippines</name>
    <dbReference type="NCBI Taxonomy" id="1448308"/>
    <lineage>
        <taxon>Eukaryota</taxon>
        <taxon>Fungi</taxon>
        <taxon>Dikarya</taxon>
        <taxon>Ascomycota</taxon>
        <taxon>Pezizomycotina</taxon>
        <taxon>Dothideomycetes</taxon>
        <taxon>Pleosporomycetidae</taxon>
        <taxon>Pleosporales</taxon>
        <taxon>Corynesporascaceae</taxon>
        <taxon>Corynespora</taxon>
    </lineage>
</organism>
<keyword evidence="6" id="KW-0175">Coiled coil</keyword>
<evidence type="ECO:0000313" key="9">
    <source>
        <dbReference type="EMBL" id="PSN64377.1"/>
    </source>
</evidence>
<evidence type="ECO:0000256" key="2">
    <source>
        <dbReference type="ARBA" id="ARBA00007530"/>
    </source>
</evidence>
<feature type="compositionally biased region" description="Low complexity" evidence="7">
    <location>
        <begin position="327"/>
        <end position="358"/>
    </location>
</feature>
<evidence type="ECO:0000256" key="5">
    <source>
        <dbReference type="ARBA" id="ARBA00023242"/>
    </source>
</evidence>
<dbReference type="FunFam" id="1.10.20.10:FF:000037">
    <property type="entry name" value="Transcription initiation factor TFIID subunit 12"/>
    <property type="match status" value="1"/>
</dbReference>
<keyword evidence="4" id="KW-0804">Transcription</keyword>
<feature type="region of interest" description="Disordered" evidence="7">
    <location>
        <begin position="253"/>
        <end position="487"/>
    </location>
</feature>
<dbReference type="Proteomes" id="UP000240883">
    <property type="component" value="Unassembled WGS sequence"/>
</dbReference>
<dbReference type="GO" id="GO:0051123">
    <property type="term" value="P:RNA polymerase II preinitiation complex assembly"/>
    <property type="evidence" value="ECO:0007669"/>
    <property type="project" value="TreeGrafter"/>
</dbReference>
<dbReference type="STRING" id="1448308.A0A2T2NG18"/>
<dbReference type="AlphaFoldDB" id="A0A2T2NG18"/>
<dbReference type="GO" id="GO:0017025">
    <property type="term" value="F:TBP-class protein binding"/>
    <property type="evidence" value="ECO:0007669"/>
    <property type="project" value="TreeGrafter"/>
</dbReference>
<comment type="similarity">
    <text evidence="2">Belongs to the TAF12 family.</text>
</comment>
<dbReference type="GO" id="GO:0003677">
    <property type="term" value="F:DNA binding"/>
    <property type="evidence" value="ECO:0007669"/>
    <property type="project" value="TreeGrafter"/>
</dbReference>
<evidence type="ECO:0000313" key="10">
    <source>
        <dbReference type="Proteomes" id="UP000240883"/>
    </source>
</evidence>
<feature type="region of interest" description="Disordered" evidence="7">
    <location>
        <begin position="1"/>
        <end position="32"/>
    </location>
</feature>
<feature type="region of interest" description="Disordered" evidence="7">
    <location>
        <begin position="74"/>
        <end position="183"/>
    </location>
</feature>
<reference evidence="9 10" key="1">
    <citation type="journal article" date="2018" name="Front. Microbiol.">
        <title>Genome-Wide Analysis of Corynespora cassiicola Leaf Fall Disease Putative Effectors.</title>
        <authorList>
            <person name="Lopez D."/>
            <person name="Ribeiro S."/>
            <person name="Label P."/>
            <person name="Fumanal B."/>
            <person name="Venisse J.S."/>
            <person name="Kohler A."/>
            <person name="de Oliveira R.R."/>
            <person name="Labutti K."/>
            <person name="Lipzen A."/>
            <person name="Lail K."/>
            <person name="Bauer D."/>
            <person name="Ohm R.A."/>
            <person name="Barry K.W."/>
            <person name="Spatafora J."/>
            <person name="Grigoriev I.V."/>
            <person name="Martin F.M."/>
            <person name="Pujade-Renaud V."/>
        </authorList>
    </citation>
    <scope>NUCLEOTIDE SEQUENCE [LARGE SCALE GENOMIC DNA]</scope>
    <source>
        <strain evidence="9 10">Philippines</strain>
    </source>
</reference>
<evidence type="ECO:0000259" key="8">
    <source>
        <dbReference type="Pfam" id="PF03847"/>
    </source>
</evidence>
<dbReference type="OrthoDB" id="2193432at2759"/>
<dbReference type="CDD" id="cd07981">
    <property type="entry name" value="HFD_TAF12"/>
    <property type="match status" value="1"/>
</dbReference>
<dbReference type="PANTHER" id="PTHR12264">
    <property type="entry name" value="TRANSCRIPTION INITIATION FACTOR TFIID SUBUNIT 12"/>
    <property type="match status" value="1"/>
</dbReference>
<dbReference type="InterPro" id="IPR009072">
    <property type="entry name" value="Histone-fold"/>
</dbReference>
<dbReference type="GO" id="GO:0005669">
    <property type="term" value="C:transcription factor TFIID complex"/>
    <property type="evidence" value="ECO:0007669"/>
    <property type="project" value="InterPro"/>
</dbReference>
<dbReference type="Pfam" id="PF03847">
    <property type="entry name" value="TFIID_20kDa"/>
    <property type="match status" value="1"/>
</dbReference>
<keyword evidence="10" id="KW-1185">Reference proteome</keyword>
<evidence type="ECO:0000256" key="4">
    <source>
        <dbReference type="ARBA" id="ARBA00023163"/>
    </source>
</evidence>
<dbReference type="InterPro" id="IPR003228">
    <property type="entry name" value="TFIID_TAF12_dom"/>
</dbReference>
<feature type="compositionally biased region" description="Low complexity" evidence="7">
    <location>
        <begin position="1"/>
        <end position="19"/>
    </location>
</feature>
<feature type="compositionally biased region" description="Low complexity" evidence="7">
    <location>
        <begin position="79"/>
        <end position="154"/>
    </location>
</feature>
<dbReference type="PANTHER" id="PTHR12264:SF21">
    <property type="entry name" value="TRANSCRIPTION INITIATION FACTOR TFIID SUBUNIT 12"/>
    <property type="match status" value="1"/>
</dbReference>
<dbReference type="SUPFAM" id="SSF47113">
    <property type="entry name" value="Histone-fold"/>
    <property type="match status" value="1"/>
</dbReference>
<keyword evidence="3" id="KW-0805">Transcription regulation</keyword>
<feature type="compositionally biased region" description="Polar residues" evidence="7">
    <location>
        <begin position="443"/>
        <end position="459"/>
    </location>
</feature>
<keyword evidence="5" id="KW-0539">Nucleus</keyword>
<comment type="subcellular location">
    <subcellularLocation>
        <location evidence="1">Nucleus</location>
    </subcellularLocation>
</comment>
<evidence type="ECO:0000256" key="7">
    <source>
        <dbReference type="SAM" id="MobiDB-lite"/>
    </source>
</evidence>
<feature type="domain" description="Transcription initiation factor TFIID subunit 12" evidence="8">
    <location>
        <begin position="539"/>
        <end position="608"/>
    </location>
</feature>
<gene>
    <name evidence="9" type="ORF">BS50DRAFT_498432</name>
</gene>
<feature type="coiled-coil region" evidence="6">
    <location>
        <begin position="193"/>
        <end position="220"/>
    </location>
</feature>
<name>A0A2T2NG18_CORCC</name>
<evidence type="ECO:0000256" key="1">
    <source>
        <dbReference type="ARBA" id="ARBA00004123"/>
    </source>
</evidence>
<dbReference type="InterPro" id="IPR037794">
    <property type="entry name" value="TAF12"/>
</dbReference>
<feature type="compositionally biased region" description="Low complexity" evidence="7">
    <location>
        <begin position="371"/>
        <end position="422"/>
    </location>
</feature>
<evidence type="ECO:0000256" key="6">
    <source>
        <dbReference type="SAM" id="Coils"/>
    </source>
</evidence>
<dbReference type="EMBL" id="KZ678138">
    <property type="protein sequence ID" value="PSN64377.1"/>
    <property type="molecule type" value="Genomic_DNA"/>
</dbReference>
<proteinExistence type="inferred from homology"/>
<sequence length="649" mass="72115">MSNPQPQGGQAGQQLLKAGDVPKLQHLSNDTKQKYQPLLQNLWNIMHSKQPNTPEYAQARAKLQEWSQKLIQQERAYRQSKQQQAQQQQQQGNQGPASQPAPASQPEASNSQQPQANNEQQQQQQQQNTMQQPGVQPAAQNQQQRPQQPNPLGQVNPEILKHVQQFQYFLPPNGPQAGTPEGDAKIKEYKNSYVNALNRQEKATHRIKQLQNLIEQRQKAGQEIAPELLNQKQQTEKEYHSAKEFVEGFRKRQAMWKAEHEQRRAQQQQQSQPTQAPAQSQPQQASQPQQTQQPQQQPSQQQQHQRQPSQGNIVKEEPQIKVEGGTQAPPQAPAQQFGNLQGGQQTQPQQSAQTTAPAMGQQPMRQPPAPHSQQQPQQPGQAPQFTQPGQPQAHQQPPRPQINPHQANQHQHQQSNSPHPQSATSNPAGPPVPLSHQAAVSAAQRSYSQADAQRTSTPMQPGGPGSFHAPGNREREQLNNPKMPIPRTLNVQQPQPVGMGQARPTMSGPTNGAPGPMGQPVLPKFPPFQLEGDGDRVLSKRKLDELVRQVTGGTEEALTPEVEDAVLQLADDFVDTVISSACKLSKLRESPQLDIRDIQLVLERNYNIRIPGYASDEVRTVRRTGPAPGWHQKMQAVQAAKVMGGKTDI</sequence>
<accession>A0A2T2NG18</accession>
<evidence type="ECO:0000256" key="3">
    <source>
        <dbReference type="ARBA" id="ARBA00023015"/>
    </source>
</evidence>
<feature type="compositionally biased region" description="Low complexity" evidence="7">
    <location>
        <begin position="265"/>
        <end position="310"/>
    </location>
</feature>
<protein>
    <recommendedName>
        <fullName evidence="8">Transcription initiation factor TFIID subunit 12 domain-containing protein</fullName>
    </recommendedName>
</protein>